<name>A0AAD2H8V7_9AGAR</name>
<proteinExistence type="predicted"/>
<dbReference type="EMBL" id="CAVNYO010000164">
    <property type="protein sequence ID" value="CAK5270305.1"/>
    <property type="molecule type" value="Genomic_DNA"/>
</dbReference>
<reference evidence="1" key="1">
    <citation type="submission" date="2023-11" db="EMBL/GenBank/DDBJ databases">
        <authorList>
            <person name="De Vega J J."/>
            <person name="De Vega J J."/>
        </authorList>
    </citation>
    <scope>NUCLEOTIDE SEQUENCE</scope>
</reference>
<protein>
    <submittedName>
        <fullName evidence="1">Uncharacterized protein</fullName>
    </submittedName>
</protein>
<evidence type="ECO:0000313" key="2">
    <source>
        <dbReference type="Proteomes" id="UP001295794"/>
    </source>
</evidence>
<comment type="caution">
    <text evidence="1">The sequence shown here is derived from an EMBL/GenBank/DDBJ whole genome shotgun (WGS) entry which is preliminary data.</text>
</comment>
<accession>A0AAD2H8V7</accession>
<keyword evidence="2" id="KW-1185">Reference proteome</keyword>
<dbReference type="Proteomes" id="UP001295794">
    <property type="component" value="Unassembled WGS sequence"/>
</dbReference>
<dbReference type="AlphaFoldDB" id="A0AAD2H8V7"/>
<organism evidence="1 2">
    <name type="scientific">Mycena citricolor</name>
    <dbReference type="NCBI Taxonomy" id="2018698"/>
    <lineage>
        <taxon>Eukaryota</taxon>
        <taxon>Fungi</taxon>
        <taxon>Dikarya</taxon>
        <taxon>Basidiomycota</taxon>
        <taxon>Agaricomycotina</taxon>
        <taxon>Agaricomycetes</taxon>
        <taxon>Agaricomycetidae</taxon>
        <taxon>Agaricales</taxon>
        <taxon>Marasmiineae</taxon>
        <taxon>Mycenaceae</taxon>
        <taxon>Mycena</taxon>
    </lineage>
</organism>
<gene>
    <name evidence="1" type="ORF">MYCIT1_LOCUS14609</name>
</gene>
<sequence length="77" mass="9099">MHHKTKFSYLLSHLLDLFNTASQSFILLFGEDHSGRVRRAFRNRHLVELLTVLTRRRQKLAENSGSVLLQFHVRRVV</sequence>
<evidence type="ECO:0000313" key="1">
    <source>
        <dbReference type="EMBL" id="CAK5270305.1"/>
    </source>
</evidence>